<keyword evidence="7" id="KW-0235">DNA replication</keyword>
<dbReference type="InterPro" id="IPR022635">
    <property type="entry name" value="DNA_polIII_beta_C"/>
</dbReference>
<dbReference type="GO" id="GO:0009360">
    <property type="term" value="C:DNA polymerase III complex"/>
    <property type="evidence" value="ECO:0007669"/>
    <property type="project" value="InterPro"/>
</dbReference>
<dbReference type="Pfam" id="PF02768">
    <property type="entry name" value="DNA_pol3_beta_3"/>
    <property type="match status" value="1"/>
</dbReference>
<comment type="similarity">
    <text evidence="2">Belongs to the beta sliding clamp family.</text>
</comment>
<evidence type="ECO:0000256" key="4">
    <source>
        <dbReference type="ARBA" id="ARBA00022490"/>
    </source>
</evidence>
<evidence type="ECO:0000256" key="9">
    <source>
        <dbReference type="ARBA" id="ARBA00023125"/>
    </source>
</evidence>
<reference evidence="16" key="1">
    <citation type="submission" date="2022-02" db="EMBL/GenBank/DDBJ databases">
        <title>Crop Bioprotection Bacillus Genome Sequencing.</title>
        <authorList>
            <person name="Dunlap C."/>
        </authorList>
    </citation>
    <scope>NUCLEOTIDE SEQUENCE</scope>
    <source>
        <strain evidence="16">EC49O2N-C10</strain>
    </source>
</reference>
<dbReference type="AlphaFoldDB" id="A0A9Q4EN63"/>
<dbReference type="RefSeq" id="WP_268522467.1">
    <property type="nucleotide sequence ID" value="NZ_JALAWA010000013.1"/>
</dbReference>
<feature type="domain" description="DNA polymerase III beta sliding clamp N-terminal" evidence="13">
    <location>
        <begin position="31"/>
        <end position="154"/>
    </location>
</feature>
<dbReference type="Gene3D" id="3.10.150.10">
    <property type="entry name" value="DNA Polymerase III, subunit A, domain 2"/>
    <property type="match status" value="1"/>
</dbReference>
<feature type="domain" description="DNA polymerase III beta sliding clamp central" evidence="14">
    <location>
        <begin position="167"/>
        <end position="279"/>
    </location>
</feature>
<dbReference type="PANTHER" id="PTHR30478:SF0">
    <property type="entry name" value="BETA SLIDING CLAMP"/>
    <property type="match status" value="1"/>
</dbReference>
<dbReference type="GO" id="GO:0003677">
    <property type="term" value="F:DNA binding"/>
    <property type="evidence" value="ECO:0007669"/>
    <property type="project" value="UniProtKB-KW"/>
</dbReference>
<dbReference type="GO" id="GO:0003887">
    <property type="term" value="F:DNA-directed DNA polymerase activity"/>
    <property type="evidence" value="ECO:0007669"/>
    <property type="project" value="UniProtKB-KW"/>
</dbReference>
<evidence type="ECO:0000256" key="11">
    <source>
        <dbReference type="ARBA" id="ARBA00033275"/>
    </source>
</evidence>
<protein>
    <recommendedName>
        <fullName evidence="3">Beta sliding clamp</fullName>
    </recommendedName>
    <alternativeName>
        <fullName evidence="12">Beta-clamp processivity factor</fullName>
    </alternativeName>
    <alternativeName>
        <fullName evidence="10">DNA polymerase III beta sliding clamp subunit</fullName>
    </alternativeName>
    <alternativeName>
        <fullName evidence="11">DNA polymerase III subunit beta</fullName>
    </alternativeName>
</protein>
<dbReference type="InterPro" id="IPR001001">
    <property type="entry name" value="DNA_polIII_beta"/>
</dbReference>
<dbReference type="SMART" id="SM00480">
    <property type="entry name" value="POL3Bc"/>
    <property type="match status" value="1"/>
</dbReference>
<evidence type="ECO:0000313" key="17">
    <source>
        <dbReference type="Proteomes" id="UP001073053"/>
    </source>
</evidence>
<dbReference type="InterPro" id="IPR022637">
    <property type="entry name" value="DNA_polIII_beta_cen"/>
</dbReference>
<dbReference type="Gene3D" id="3.70.10.10">
    <property type="match status" value="1"/>
</dbReference>
<dbReference type="Pfam" id="PF02767">
    <property type="entry name" value="DNA_pol3_beta_2"/>
    <property type="match status" value="1"/>
</dbReference>
<evidence type="ECO:0000256" key="10">
    <source>
        <dbReference type="ARBA" id="ARBA00030988"/>
    </source>
</evidence>
<dbReference type="EMBL" id="JALAWA010000013">
    <property type="protein sequence ID" value="MCY9186470.1"/>
    <property type="molecule type" value="Genomic_DNA"/>
</dbReference>
<dbReference type="InterPro" id="IPR022634">
    <property type="entry name" value="DNA_polIII_beta_N"/>
</dbReference>
<keyword evidence="4" id="KW-0963">Cytoplasm</keyword>
<dbReference type="GO" id="GO:0005737">
    <property type="term" value="C:cytoplasm"/>
    <property type="evidence" value="ECO:0007669"/>
    <property type="project" value="UniProtKB-SubCell"/>
</dbReference>
<evidence type="ECO:0000256" key="1">
    <source>
        <dbReference type="ARBA" id="ARBA00004496"/>
    </source>
</evidence>
<organism evidence="16 17">
    <name type="scientific">Bacillus halotolerans</name>
    <dbReference type="NCBI Taxonomy" id="260554"/>
    <lineage>
        <taxon>Bacteria</taxon>
        <taxon>Bacillati</taxon>
        <taxon>Bacillota</taxon>
        <taxon>Bacilli</taxon>
        <taxon>Bacillales</taxon>
        <taxon>Bacillaceae</taxon>
        <taxon>Bacillus</taxon>
    </lineage>
</organism>
<proteinExistence type="inferred from homology"/>
<dbReference type="NCBIfam" id="TIGR00663">
    <property type="entry name" value="dnan"/>
    <property type="match status" value="1"/>
</dbReference>
<dbReference type="Pfam" id="PF00712">
    <property type="entry name" value="DNA_pol3_beta"/>
    <property type="match status" value="1"/>
</dbReference>
<sequence length="447" mass="50232">MSNAAVLDIDTIDVEKIDKEVENELKTTVTVAIQTETLKKAIGKVERSVSKKAVQDIFKFIFIDIQENKLTFRGINSEYLTEATVLQNDTQSNFKITSGNPGSICFPADKLVPIVKRLKAKNSEIRIESNVAVIKSGRPEFNLNGIDGSEFPNTPDLEEKEATISIHPDMLRIMYSRTIYACSASETRPLLTGVHHVLSGKQLKCVSTDSHRLAQYTYDLDKEHPDVRVTVPAPIMTEALKHLSDSEIEVQVHFYSNQVVYEFEDAKIYGRILEGQYPNIESLLFKSDQAGSSVAINAGMFKSLLNNSTVYNSDQPIIIRIKPDLNQLRANTREDEVGAFEEDLSTTNGSGEDVIIAVNVRYLQDALSHYGDQDQIKFIFSPSSPDKPVGMRPFIGMLDNGNEECLELFVPVRTPQIDYNKQVEIEDFKGVAEFEFNPFEEAFKEIQ</sequence>
<keyword evidence="9" id="KW-0238">DNA-binding</keyword>
<dbReference type="CDD" id="cd00140">
    <property type="entry name" value="beta_clamp"/>
    <property type="match status" value="1"/>
</dbReference>
<accession>A0A9Q4EN63</accession>
<evidence type="ECO:0000259" key="13">
    <source>
        <dbReference type="Pfam" id="PF00712"/>
    </source>
</evidence>
<dbReference type="Proteomes" id="UP001073053">
    <property type="component" value="Unassembled WGS sequence"/>
</dbReference>
<keyword evidence="6 16" id="KW-0548">Nucleotidyltransferase</keyword>
<evidence type="ECO:0000256" key="7">
    <source>
        <dbReference type="ARBA" id="ARBA00022705"/>
    </source>
</evidence>
<evidence type="ECO:0000256" key="6">
    <source>
        <dbReference type="ARBA" id="ARBA00022695"/>
    </source>
</evidence>
<dbReference type="GO" id="GO:0006271">
    <property type="term" value="P:DNA strand elongation involved in DNA replication"/>
    <property type="evidence" value="ECO:0007669"/>
    <property type="project" value="TreeGrafter"/>
</dbReference>
<evidence type="ECO:0000256" key="8">
    <source>
        <dbReference type="ARBA" id="ARBA00022932"/>
    </source>
</evidence>
<feature type="domain" description="DNA polymerase III beta sliding clamp C-terminal" evidence="15">
    <location>
        <begin position="293"/>
        <end position="384"/>
    </location>
</feature>
<dbReference type="PANTHER" id="PTHR30478">
    <property type="entry name" value="DNA POLYMERASE III SUBUNIT BETA"/>
    <property type="match status" value="1"/>
</dbReference>
<comment type="caution">
    <text evidence="16">The sequence shown here is derived from an EMBL/GenBank/DDBJ whole genome shotgun (WGS) entry which is preliminary data.</text>
</comment>
<dbReference type="SUPFAM" id="SSF55979">
    <property type="entry name" value="DNA clamp"/>
    <property type="match status" value="3"/>
</dbReference>
<gene>
    <name evidence="16" type="primary">dnaN</name>
    <name evidence="16" type="ORF">MOF03_17840</name>
</gene>
<keyword evidence="5 16" id="KW-0808">Transferase</keyword>
<evidence type="ECO:0000256" key="3">
    <source>
        <dbReference type="ARBA" id="ARBA00021035"/>
    </source>
</evidence>
<evidence type="ECO:0000256" key="5">
    <source>
        <dbReference type="ARBA" id="ARBA00022679"/>
    </source>
</evidence>
<dbReference type="GO" id="GO:0008408">
    <property type="term" value="F:3'-5' exonuclease activity"/>
    <property type="evidence" value="ECO:0007669"/>
    <property type="project" value="InterPro"/>
</dbReference>
<evidence type="ECO:0000256" key="12">
    <source>
        <dbReference type="ARBA" id="ARBA00033276"/>
    </source>
</evidence>
<dbReference type="InterPro" id="IPR046938">
    <property type="entry name" value="DNA_clamp_sf"/>
</dbReference>
<name>A0A9Q4EN63_9BACI</name>
<evidence type="ECO:0000259" key="14">
    <source>
        <dbReference type="Pfam" id="PF02767"/>
    </source>
</evidence>
<keyword evidence="8" id="KW-0239">DNA-directed DNA polymerase</keyword>
<comment type="subcellular location">
    <subcellularLocation>
        <location evidence="1">Cytoplasm</location>
    </subcellularLocation>
</comment>
<evidence type="ECO:0000256" key="2">
    <source>
        <dbReference type="ARBA" id="ARBA00010752"/>
    </source>
</evidence>
<evidence type="ECO:0000259" key="15">
    <source>
        <dbReference type="Pfam" id="PF02768"/>
    </source>
</evidence>
<evidence type="ECO:0000313" key="16">
    <source>
        <dbReference type="EMBL" id="MCY9186470.1"/>
    </source>
</evidence>